<evidence type="ECO:0000256" key="2">
    <source>
        <dbReference type="SAM" id="SignalP"/>
    </source>
</evidence>
<feature type="chain" id="PRO_5040160846" evidence="2">
    <location>
        <begin position="22"/>
        <end position="207"/>
    </location>
</feature>
<organism evidence="3 4">
    <name type="scientific">Plectosphaerella plurivora</name>
    <dbReference type="NCBI Taxonomy" id="936078"/>
    <lineage>
        <taxon>Eukaryota</taxon>
        <taxon>Fungi</taxon>
        <taxon>Dikarya</taxon>
        <taxon>Ascomycota</taxon>
        <taxon>Pezizomycotina</taxon>
        <taxon>Sordariomycetes</taxon>
        <taxon>Hypocreomycetidae</taxon>
        <taxon>Glomerellales</taxon>
        <taxon>Plectosphaerellaceae</taxon>
        <taxon>Plectosphaerella</taxon>
    </lineage>
</organism>
<accession>A0A9P8V648</accession>
<comment type="caution">
    <text evidence="3">The sequence shown here is derived from an EMBL/GenBank/DDBJ whole genome shotgun (WGS) entry which is preliminary data.</text>
</comment>
<sequence>MMLSLAVLSIGTLLCATGASATAGPAVTPLAVLPRTESGPGGSPLSAAECPNLQEASFDSSVSNCFSGFVGTKTACQYPDNNAWILHENDSAQLAQDCICPEFQDIIDQCLRGCPRLFNAAVVQQYSAVCEGGQTSTSPTTTSAAPETRTETKAETEATSTPTSGSGPAETAQESAEPSAEPDNAGLALGMPLSLVLGAALCVAVLV</sequence>
<dbReference type="Proteomes" id="UP000770015">
    <property type="component" value="Unassembled WGS sequence"/>
</dbReference>
<keyword evidence="4" id="KW-1185">Reference proteome</keyword>
<keyword evidence="2" id="KW-0732">Signal</keyword>
<name>A0A9P8V648_9PEZI</name>
<proteinExistence type="predicted"/>
<protein>
    <submittedName>
        <fullName evidence="3">Uncharacterized protein</fullName>
    </submittedName>
</protein>
<feature type="region of interest" description="Disordered" evidence="1">
    <location>
        <begin position="132"/>
        <end position="184"/>
    </location>
</feature>
<dbReference type="EMBL" id="JAGSXJ010000024">
    <property type="protein sequence ID" value="KAH6676100.1"/>
    <property type="molecule type" value="Genomic_DNA"/>
</dbReference>
<reference evidence="3" key="1">
    <citation type="journal article" date="2021" name="Nat. Commun.">
        <title>Genetic determinants of endophytism in the Arabidopsis root mycobiome.</title>
        <authorList>
            <person name="Mesny F."/>
            <person name="Miyauchi S."/>
            <person name="Thiergart T."/>
            <person name="Pickel B."/>
            <person name="Atanasova L."/>
            <person name="Karlsson M."/>
            <person name="Huettel B."/>
            <person name="Barry K.W."/>
            <person name="Haridas S."/>
            <person name="Chen C."/>
            <person name="Bauer D."/>
            <person name="Andreopoulos W."/>
            <person name="Pangilinan J."/>
            <person name="LaButti K."/>
            <person name="Riley R."/>
            <person name="Lipzen A."/>
            <person name="Clum A."/>
            <person name="Drula E."/>
            <person name="Henrissat B."/>
            <person name="Kohler A."/>
            <person name="Grigoriev I.V."/>
            <person name="Martin F.M."/>
            <person name="Hacquard S."/>
        </authorList>
    </citation>
    <scope>NUCLEOTIDE SEQUENCE</scope>
    <source>
        <strain evidence="3">MPI-SDFR-AT-0117</strain>
    </source>
</reference>
<gene>
    <name evidence="3" type="ORF">F5X68DRAFT_235303</name>
</gene>
<evidence type="ECO:0000256" key="1">
    <source>
        <dbReference type="SAM" id="MobiDB-lite"/>
    </source>
</evidence>
<evidence type="ECO:0000313" key="3">
    <source>
        <dbReference type="EMBL" id="KAH6676100.1"/>
    </source>
</evidence>
<dbReference type="OrthoDB" id="10466375at2759"/>
<feature type="compositionally biased region" description="Low complexity" evidence="1">
    <location>
        <begin position="157"/>
        <end position="171"/>
    </location>
</feature>
<feature type="compositionally biased region" description="Low complexity" evidence="1">
    <location>
        <begin position="135"/>
        <end position="147"/>
    </location>
</feature>
<evidence type="ECO:0000313" key="4">
    <source>
        <dbReference type="Proteomes" id="UP000770015"/>
    </source>
</evidence>
<feature type="signal peptide" evidence="2">
    <location>
        <begin position="1"/>
        <end position="21"/>
    </location>
</feature>
<dbReference type="AlphaFoldDB" id="A0A9P8V648"/>